<evidence type="ECO:0000313" key="2">
    <source>
        <dbReference type="Proteomes" id="UP001358586"/>
    </source>
</evidence>
<dbReference type="PANTHER" id="PTHR47481">
    <property type="match status" value="1"/>
</dbReference>
<sequence>MANTHSAESESIEPHGSVFLSDRVVTSFPRHEVVKLDEGSFVQWQQQVRLILYGYRLFGLLDDSLVAPARFVQSSDGELVVNPAVSVFDQQDSLLTSWLLSTISSLFLSSFMDVHSARDVWIVATNLFAADSSAKQSQLRHELHSLRKGSLSIRSYVNKITSFCALLAASGSQISEDERTTVLLAGLTSEFDAIISSVSCSTSVLSFQRIIDALLECEARQVRFTQEVLVAANAIEGPPHPPTAGPFRG</sequence>
<dbReference type="Pfam" id="PF14223">
    <property type="entry name" value="Retrotran_gag_2"/>
    <property type="match status" value="1"/>
</dbReference>
<organism evidence="1 2">
    <name type="scientific">Gossypium arboreum</name>
    <name type="common">Tree cotton</name>
    <name type="synonym">Gossypium nanking</name>
    <dbReference type="NCBI Taxonomy" id="29729"/>
    <lineage>
        <taxon>Eukaryota</taxon>
        <taxon>Viridiplantae</taxon>
        <taxon>Streptophyta</taxon>
        <taxon>Embryophyta</taxon>
        <taxon>Tracheophyta</taxon>
        <taxon>Spermatophyta</taxon>
        <taxon>Magnoliopsida</taxon>
        <taxon>eudicotyledons</taxon>
        <taxon>Gunneridae</taxon>
        <taxon>Pentapetalae</taxon>
        <taxon>rosids</taxon>
        <taxon>malvids</taxon>
        <taxon>Malvales</taxon>
        <taxon>Malvaceae</taxon>
        <taxon>Malvoideae</taxon>
        <taxon>Gossypium</taxon>
    </lineage>
</organism>
<gene>
    <name evidence="1" type="ORF">PVK06_034681</name>
</gene>
<proteinExistence type="predicted"/>
<evidence type="ECO:0000313" key="1">
    <source>
        <dbReference type="EMBL" id="KAK5793531.1"/>
    </source>
</evidence>
<reference evidence="1 2" key="1">
    <citation type="submission" date="2023-03" db="EMBL/GenBank/DDBJ databases">
        <title>WGS of Gossypium arboreum.</title>
        <authorList>
            <person name="Yu D."/>
        </authorList>
    </citation>
    <scope>NUCLEOTIDE SEQUENCE [LARGE SCALE GENOMIC DNA]</scope>
    <source>
        <tissue evidence="1">Leaf</tissue>
    </source>
</reference>
<accession>A0ABR0NH23</accession>
<keyword evidence="2" id="KW-1185">Reference proteome</keyword>
<name>A0ABR0NH23_GOSAR</name>
<dbReference type="Proteomes" id="UP001358586">
    <property type="component" value="Chromosome 10"/>
</dbReference>
<comment type="caution">
    <text evidence="1">The sequence shown here is derived from an EMBL/GenBank/DDBJ whole genome shotgun (WGS) entry which is preliminary data.</text>
</comment>
<dbReference type="EMBL" id="JARKNE010000010">
    <property type="protein sequence ID" value="KAK5793531.1"/>
    <property type="molecule type" value="Genomic_DNA"/>
</dbReference>
<protein>
    <recommendedName>
        <fullName evidence="3">Retrotransposon Copia-like N-terminal domain-containing protein</fullName>
    </recommendedName>
</protein>
<dbReference type="PANTHER" id="PTHR47481:SF10">
    <property type="entry name" value="COPIA-LIKE POLYPROTEIN_RETROTRANSPOSON"/>
    <property type="match status" value="1"/>
</dbReference>
<evidence type="ECO:0008006" key="3">
    <source>
        <dbReference type="Google" id="ProtNLM"/>
    </source>
</evidence>